<dbReference type="EMBL" id="MU268947">
    <property type="protein sequence ID" value="KAH7903472.1"/>
    <property type="molecule type" value="Genomic_DNA"/>
</dbReference>
<evidence type="ECO:0000313" key="2">
    <source>
        <dbReference type="Proteomes" id="UP000790377"/>
    </source>
</evidence>
<name>A0ACB7ZRZ6_9AGAM</name>
<proteinExistence type="predicted"/>
<accession>A0ACB7ZRZ6</accession>
<comment type="caution">
    <text evidence="1">The sequence shown here is derived from an EMBL/GenBank/DDBJ whole genome shotgun (WGS) entry which is preliminary data.</text>
</comment>
<reference evidence="1" key="1">
    <citation type="journal article" date="2021" name="New Phytol.">
        <title>Evolutionary innovations through gain and loss of genes in the ectomycorrhizal Boletales.</title>
        <authorList>
            <person name="Wu G."/>
            <person name="Miyauchi S."/>
            <person name="Morin E."/>
            <person name="Kuo A."/>
            <person name="Drula E."/>
            <person name="Varga T."/>
            <person name="Kohler A."/>
            <person name="Feng B."/>
            <person name="Cao Y."/>
            <person name="Lipzen A."/>
            <person name="Daum C."/>
            <person name="Hundley H."/>
            <person name="Pangilinan J."/>
            <person name="Johnson J."/>
            <person name="Barry K."/>
            <person name="LaButti K."/>
            <person name="Ng V."/>
            <person name="Ahrendt S."/>
            <person name="Min B."/>
            <person name="Choi I.G."/>
            <person name="Park H."/>
            <person name="Plett J.M."/>
            <person name="Magnuson J."/>
            <person name="Spatafora J.W."/>
            <person name="Nagy L.G."/>
            <person name="Henrissat B."/>
            <person name="Grigoriev I.V."/>
            <person name="Yang Z.L."/>
            <person name="Xu J."/>
            <person name="Martin F.M."/>
        </authorList>
    </citation>
    <scope>NUCLEOTIDE SEQUENCE</scope>
    <source>
        <strain evidence="1">ATCC 28755</strain>
    </source>
</reference>
<evidence type="ECO:0000313" key="1">
    <source>
        <dbReference type="EMBL" id="KAH7903472.1"/>
    </source>
</evidence>
<sequence length="471" mass="53426">MSPTEPDASLEAPLAIFARKFGITNVKEDQVQWNKDWERCLGSLKNSGAVFEEMKFLLQKCYEELGTEFLSGTQQILVKKQNTLQTLLAMSDSDKENFNTMWLLLEESDRQKHLMRGLVLASERALFYDDARASCPEMTITGLLKESGNAFLKFLELFQEMKSSVSEDAPCFMPSEWWDHVVDNVPKPLSDEDQFVHVMLTIGRNELIAEFIMGVNESFSRAVVNEDDGIKSVLNIMDQDPAFANGFARTLRNKRDKPIIRCENCEKSASELGSDASFMVCSICKAKLKFSLHYCSQYVWYSAWAHPELPDFYREMLNSGNGQTTNLRDIGAGTPQFARSSALQLQVSKIEADKDADYFLFTAAQEPIRFVIHDFFTKFVFRLFRANAMSSKEQTCTCPLAQYLLKEMASTPGLSKESILRQLSSEYGIDMEAALQQFTERGGPRNETFLEKMVKGMRTMGPKMGIEPRTG</sequence>
<organism evidence="1 2">
    <name type="scientific">Hygrophoropsis aurantiaca</name>
    <dbReference type="NCBI Taxonomy" id="72124"/>
    <lineage>
        <taxon>Eukaryota</taxon>
        <taxon>Fungi</taxon>
        <taxon>Dikarya</taxon>
        <taxon>Basidiomycota</taxon>
        <taxon>Agaricomycotina</taxon>
        <taxon>Agaricomycetes</taxon>
        <taxon>Agaricomycetidae</taxon>
        <taxon>Boletales</taxon>
        <taxon>Coniophorineae</taxon>
        <taxon>Hygrophoropsidaceae</taxon>
        <taxon>Hygrophoropsis</taxon>
    </lineage>
</organism>
<dbReference type="Proteomes" id="UP000790377">
    <property type="component" value="Unassembled WGS sequence"/>
</dbReference>
<keyword evidence="2" id="KW-1185">Reference proteome</keyword>
<gene>
    <name evidence="1" type="ORF">BJ138DRAFT_1020581</name>
</gene>
<protein>
    <submittedName>
        <fullName evidence="1">Uncharacterized protein</fullName>
    </submittedName>
</protein>